<keyword evidence="3" id="KW-1185">Reference proteome</keyword>
<dbReference type="GeneID" id="66056642"/>
<accession>A0A2K3CUH1</accession>
<proteinExistence type="predicted"/>
<dbReference type="Gramene" id="PNW71930">
    <property type="protein sequence ID" value="PNW71930"/>
    <property type="gene ID" value="CHLRE_16g671300v5"/>
</dbReference>
<evidence type="ECO:0000313" key="3">
    <source>
        <dbReference type="Proteomes" id="UP000006906"/>
    </source>
</evidence>
<reference evidence="2 3" key="1">
    <citation type="journal article" date="2007" name="Science">
        <title>The Chlamydomonas genome reveals the evolution of key animal and plant functions.</title>
        <authorList>
            <person name="Merchant S.S."/>
            <person name="Prochnik S.E."/>
            <person name="Vallon O."/>
            <person name="Harris E.H."/>
            <person name="Karpowicz S.J."/>
            <person name="Witman G.B."/>
            <person name="Terry A."/>
            <person name="Salamov A."/>
            <person name="Fritz-Laylin L.K."/>
            <person name="Marechal-Drouard L."/>
            <person name="Marshall W.F."/>
            <person name="Qu L.H."/>
            <person name="Nelson D.R."/>
            <person name="Sanderfoot A.A."/>
            <person name="Spalding M.H."/>
            <person name="Kapitonov V.V."/>
            <person name="Ren Q."/>
            <person name="Ferris P."/>
            <person name="Lindquist E."/>
            <person name="Shapiro H."/>
            <person name="Lucas S.M."/>
            <person name="Grimwood J."/>
            <person name="Schmutz J."/>
            <person name="Cardol P."/>
            <person name="Cerutti H."/>
            <person name="Chanfreau G."/>
            <person name="Chen C.L."/>
            <person name="Cognat V."/>
            <person name="Croft M.T."/>
            <person name="Dent R."/>
            <person name="Dutcher S."/>
            <person name="Fernandez E."/>
            <person name="Fukuzawa H."/>
            <person name="Gonzalez-Ballester D."/>
            <person name="Gonzalez-Halphen D."/>
            <person name="Hallmann A."/>
            <person name="Hanikenne M."/>
            <person name="Hippler M."/>
            <person name="Inwood W."/>
            <person name="Jabbari K."/>
            <person name="Kalanon M."/>
            <person name="Kuras R."/>
            <person name="Lefebvre P.A."/>
            <person name="Lemaire S.D."/>
            <person name="Lobanov A.V."/>
            <person name="Lohr M."/>
            <person name="Manuell A."/>
            <person name="Meier I."/>
            <person name="Mets L."/>
            <person name="Mittag M."/>
            <person name="Mittelmeier T."/>
            <person name="Moroney J.V."/>
            <person name="Moseley J."/>
            <person name="Napoli C."/>
            <person name="Nedelcu A.M."/>
            <person name="Niyogi K."/>
            <person name="Novoselov S.V."/>
            <person name="Paulsen I.T."/>
            <person name="Pazour G."/>
            <person name="Purton S."/>
            <person name="Ral J.P."/>
            <person name="Riano-Pachon D.M."/>
            <person name="Riekhof W."/>
            <person name="Rymarquis L."/>
            <person name="Schroda M."/>
            <person name="Stern D."/>
            <person name="Umen J."/>
            <person name="Willows R."/>
            <person name="Wilson N."/>
            <person name="Zimmer S.L."/>
            <person name="Allmer J."/>
            <person name="Balk J."/>
            <person name="Bisova K."/>
            <person name="Chen C.J."/>
            <person name="Elias M."/>
            <person name="Gendler K."/>
            <person name="Hauser C."/>
            <person name="Lamb M.R."/>
            <person name="Ledford H."/>
            <person name="Long J.C."/>
            <person name="Minagawa J."/>
            <person name="Page M.D."/>
            <person name="Pan J."/>
            <person name="Pootakham W."/>
            <person name="Roje S."/>
            <person name="Rose A."/>
            <person name="Stahlberg E."/>
            <person name="Terauchi A.M."/>
            <person name="Yang P."/>
            <person name="Ball S."/>
            <person name="Bowler C."/>
            <person name="Dieckmann C.L."/>
            <person name="Gladyshev V.N."/>
            <person name="Green P."/>
            <person name="Jorgensen R."/>
            <person name="Mayfield S."/>
            <person name="Mueller-Roeber B."/>
            <person name="Rajamani S."/>
            <person name="Sayre R.T."/>
            <person name="Brokstein P."/>
            <person name="Dubchak I."/>
            <person name="Goodstein D."/>
            <person name="Hornick L."/>
            <person name="Huang Y.W."/>
            <person name="Jhaveri J."/>
            <person name="Luo Y."/>
            <person name="Martinez D."/>
            <person name="Ngau W.C."/>
            <person name="Otillar B."/>
            <person name="Poliakov A."/>
            <person name="Porter A."/>
            <person name="Szajkowski L."/>
            <person name="Werner G."/>
            <person name="Zhou K."/>
            <person name="Grigoriev I.V."/>
            <person name="Rokhsar D.S."/>
            <person name="Grossman A.R."/>
        </authorList>
    </citation>
    <scope>NUCLEOTIDE SEQUENCE [LARGE SCALE GENOMIC DNA]</scope>
    <source>
        <strain evidence="3">CC-503</strain>
    </source>
</reference>
<dbReference type="PANTHER" id="PTHR34407:SF1">
    <property type="entry name" value="SGNH HYDROLASE-TYPE ESTERASE DOMAIN-CONTAINING PROTEIN"/>
    <property type="match status" value="1"/>
</dbReference>
<name>A0A2K3CUH1_CHLRE</name>
<dbReference type="AlphaFoldDB" id="A0A2K3CUH1"/>
<dbReference type="InParanoid" id="A0A2K3CUH1"/>
<feature type="region of interest" description="Disordered" evidence="1">
    <location>
        <begin position="511"/>
        <end position="566"/>
    </location>
</feature>
<evidence type="ECO:0000313" key="2">
    <source>
        <dbReference type="EMBL" id="PNW71930.1"/>
    </source>
</evidence>
<dbReference type="KEGG" id="cre:CHLRE_16g671300v5"/>
<feature type="compositionally biased region" description="Pro residues" evidence="1">
    <location>
        <begin position="534"/>
        <end position="546"/>
    </location>
</feature>
<sequence>MSTAGSQPFWHRHDLDGAIIQSGLGQWRSVFDKLDRGGRLKVAALGSSVTKDFGGYFGGTADLRAAGFMQGGEFDPGEFMGDDALKANAVRARQAGWYLGWANYVMQTINATWPRPPGAQGHLLMNMGLSGMGVDFYTRQDIQKYLPHDLDIILLENIDARAAGPGLERLLVEFEEHGNGTLPAVLIWNSGIMLWDGFGCWDGEPQCRSGDICREPKFINTDGEVVRARNEDVTYRLGAWYGLSVLSWRGLLWAMERDSRMYGFSQCQFLASLHLDASHPAHLGQVLIADTIMNLLVHAQNHLANHPAHGPPGRPPTRLFLEPASRAAVSANLTVTRGSAQFFSATDGDAATQLQVLPATSGWNFSQYQLHGNTSKVKPGWAALRSGARLAVRLPGLQLWRYRRHMASLRVSYLTSYLHMGSALLRCLPPSVASGSASPGGGAAPGAKQEQQPQQPLRGGCLCDMTLLQGAIDGGGEWRDRHRVSVVAEAVVRLYDPAHWGWDGPANNKSIPLTAAPPPPPPAPPAALGMQSPPAAPAPPAPPPEPTAECEIELEVVPSRLQGSGTDTHKFKLLRLLAEWEQLEQQPQPQRRRRQ</sequence>
<dbReference type="EMBL" id="CM008977">
    <property type="protein sequence ID" value="PNW71930.1"/>
    <property type="molecule type" value="Genomic_DNA"/>
</dbReference>
<evidence type="ECO:0000256" key="1">
    <source>
        <dbReference type="SAM" id="MobiDB-lite"/>
    </source>
</evidence>
<dbReference type="Proteomes" id="UP000006906">
    <property type="component" value="Chromosome 16"/>
</dbReference>
<dbReference type="PANTHER" id="PTHR34407">
    <property type="entry name" value="EXPRESSED PROTEIN"/>
    <property type="match status" value="1"/>
</dbReference>
<feature type="compositionally biased region" description="Pro residues" evidence="1">
    <location>
        <begin position="515"/>
        <end position="525"/>
    </location>
</feature>
<feature type="region of interest" description="Disordered" evidence="1">
    <location>
        <begin position="435"/>
        <end position="458"/>
    </location>
</feature>
<dbReference type="OrthoDB" id="532025at2759"/>
<protein>
    <submittedName>
        <fullName evidence="2">Uncharacterized protein</fullName>
    </submittedName>
</protein>
<organism evidence="2 3">
    <name type="scientific">Chlamydomonas reinhardtii</name>
    <name type="common">Chlamydomonas smithii</name>
    <dbReference type="NCBI Taxonomy" id="3055"/>
    <lineage>
        <taxon>Eukaryota</taxon>
        <taxon>Viridiplantae</taxon>
        <taxon>Chlorophyta</taxon>
        <taxon>core chlorophytes</taxon>
        <taxon>Chlorophyceae</taxon>
        <taxon>CS clade</taxon>
        <taxon>Chlamydomonadales</taxon>
        <taxon>Chlamydomonadaceae</taxon>
        <taxon>Chlamydomonas</taxon>
    </lineage>
</organism>
<dbReference type="RefSeq" id="XP_042915860.1">
    <property type="nucleotide sequence ID" value="XM_043071168.1"/>
</dbReference>
<dbReference type="ExpressionAtlas" id="A0A2K3CUH1">
    <property type="expression patterns" value="differential"/>
</dbReference>
<feature type="compositionally biased region" description="Low complexity" evidence="1">
    <location>
        <begin position="445"/>
        <end position="456"/>
    </location>
</feature>
<gene>
    <name evidence="2" type="ORF">CHLRE_16g671300v5</name>
</gene>